<reference evidence="1 2" key="1">
    <citation type="submission" date="2016-08" db="EMBL/GenBank/DDBJ databases">
        <title>Novel Firmicute Genomes.</title>
        <authorList>
            <person name="Poppleton D.I."/>
            <person name="Gribaldo S."/>
        </authorList>
    </citation>
    <scope>NUCLEOTIDE SEQUENCE [LARGE SCALE GENOMIC DNA]</scope>
    <source>
        <strain evidence="1 2">RAOx-1</strain>
    </source>
</reference>
<keyword evidence="2" id="KW-1185">Reference proteome</keyword>
<dbReference type="Proteomes" id="UP000284219">
    <property type="component" value="Unassembled WGS sequence"/>
</dbReference>
<name>A0A419SLY4_9BACL</name>
<protein>
    <submittedName>
        <fullName evidence="1">Uncharacterized protein</fullName>
    </submittedName>
</protein>
<sequence>MTMLTATFGLVCAGLGLAWFTDAGLRQEAKPSEQRTVVVLLSLTFLLAAVRKLDLFNFMLSDWMYQWLIPWMQGYLTGGS</sequence>
<proteinExistence type="predicted"/>
<dbReference type="AlphaFoldDB" id="A0A419SLY4"/>
<organism evidence="1 2">
    <name type="scientific">Ammoniphilus oxalaticus</name>
    <dbReference type="NCBI Taxonomy" id="66863"/>
    <lineage>
        <taxon>Bacteria</taxon>
        <taxon>Bacillati</taxon>
        <taxon>Bacillota</taxon>
        <taxon>Bacilli</taxon>
        <taxon>Bacillales</taxon>
        <taxon>Paenibacillaceae</taxon>
        <taxon>Aneurinibacillus group</taxon>
        <taxon>Ammoniphilus</taxon>
    </lineage>
</organism>
<comment type="caution">
    <text evidence="1">The sequence shown here is derived from an EMBL/GenBank/DDBJ whole genome shotgun (WGS) entry which is preliminary data.</text>
</comment>
<gene>
    <name evidence="1" type="ORF">BEP19_03920</name>
</gene>
<evidence type="ECO:0000313" key="2">
    <source>
        <dbReference type="Proteomes" id="UP000284219"/>
    </source>
</evidence>
<dbReference type="EMBL" id="MCHY01000007">
    <property type="protein sequence ID" value="RKD24992.1"/>
    <property type="molecule type" value="Genomic_DNA"/>
</dbReference>
<accession>A0A419SLY4</accession>
<evidence type="ECO:0000313" key="1">
    <source>
        <dbReference type="EMBL" id="RKD24992.1"/>
    </source>
</evidence>